<reference evidence="2 3" key="1">
    <citation type="submission" date="2014-03" db="EMBL/GenBank/DDBJ databases">
        <title>Genome sequence of Sphingobium yanoikuyae B1.</title>
        <authorList>
            <person name="Gan H.M."/>
            <person name="Gan H.Y."/>
            <person name="Savka M.A."/>
        </authorList>
    </citation>
    <scope>NUCLEOTIDE SEQUENCE [LARGE SCALE GENOMIC DNA]</scope>
    <source>
        <strain evidence="2 3">B1</strain>
    </source>
</reference>
<dbReference type="PATRIC" id="fig|13690.10.peg.143"/>
<gene>
    <name evidence="2" type="ORF">CP98_00141</name>
</gene>
<comment type="caution">
    <text evidence="2">The sequence shown here is derived from an EMBL/GenBank/DDBJ whole genome shotgun (WGS) entry which is preliminary data.</text>
</comment>
<feature type="domain" description="Lysozyme inhibitor LprI-like N-terminal" evidence="1">
    <location>
        <begin position="48"/>
        <end position="129"/>
    </location>
</feature>
<dbReference type="AlphaFoldDB" id="A0A084EU21"/>
<name>A0A084EU21_SPHYA</name>
<evidence type="ECO:0000259" key="1">
    <source>
        <dbReference type="Pfam" id="PF07007"/>
    </source>
</evidence>
<dbReference type="Gene3D" id="1.20.1270.180">
    <property type="match status" value="1"/>
</dbReference>
<accession>A0A084EU21</accession>
<dbReference type="EMBL" id="JGVR01000001">
    <property type="protein sequence ID" value="KEZ21463.1"/>
    <property type="molecule type" value="Genomic_DNA"/>
</dbReference>
<evidence type="ECO:0000313" key="3">
    <source>
        <dbReference type="Proteomes" id="UP000028534"/>
    </source>
</evidence>
<dbReference type="Proteomes" id="UP000028534">
    <property type="component" value="Unassembled WGS sequence"/>
</dbReference>
<organism evidence="2 3">
    <name type="scientific">Sphingobium yanoikuyae</name>
    <name type="common">Sphingomonas yanoikuyae</name>
    <dbReference type="NCBI Taxonomy" id="13690"/>
    <lineage>
        <taxon>Bacteria</taxon>
        <taxon>Pseudomonadati</taxon>
        <taxon>Pseudomonadota</taxon>
        <taxon>Alphaproteobacteria</taxon>
        <taxon>Sphingomonadales</taxon>
        <taxon>Sphingomonadaceae</taxon>
        <taxon>Sphingobium</taxon>
    </lineage>
</organism>
<dbReference type="Pfam" id="PF07007">
    <property type="entry name" value="LprI"/>
    <property type="match status" value="1"/>
</dbReference>
<protein>
    <recommendedName>
        <fullName evidence="1">Lysozyme inhibitor LprI-like N-terminal domain-containing protein</fullName>
    </recommendedName>
</protein>
<proteinExistence type="predicted"/>
<sequence>MLIAMLLAGALPANPPEPSGGYDYDAMSEAQILSLDCYSVNLGADFDVGKCLWRQSGIWDARVDAEFAQAEQRSDPEMLGPLRKSQTLWLRYRKQACSLWDKSGLNPRFLGVKTGECRLGITRSRVDVLKAVIGTAN</sequence>
<dbReference type="InterPro" id="IPR009739">
    <property type="entry name" value="LprI-like_N"/>
</dbReference>
<evidence type="ECO:0000313" key="2">
    <source>
        <dbReference type="EMBL" id="KEZ21463.1"/>
    </source>
</evidence>
<dbReference type="RefSeq" id="WP_037515951.1">
    <property type="nucleotide sequence ID" value="NZ_DDLP01000023.1"/>
</dbReference>